<dbReference type="AlphaFoldDB" id="A0A2S5GFV8"/>
<gene>
    <name evidence="9" type="primary">pepF</name>
    <name evidence="9" type="ORF">C4B60_00265</name>
</gene>
<dbReference type="Gene3D" id="1.10.1370.20">
    <property type="entry name" value="Oligoendopeptidase f, C-terminal domain"/>
    <property type="match status" value="1"/>
</dbReference>
<name>A0A2S5GFV8_9BACL</name>
<evidence type="ECO:0000313" key="10">
    <source>
        <dbReference type="Proteomes" id="UP000239047"/>
    </source>
</evidence>
<evidence type="ECO:0000256" key="5">
    <source>
        <dbReference type="ARBA" id="ARBA00023049"/>
    </source>
</evidence>
<keyword evidence="4 6" id="KW-0862">Zinc</keyword>
<evidence type="ECO:0000259" key="7">
    <source>
        <dbReference type="Pfam" id="PF01432"/>
    </source>
</evidence>
<dbReference type="InterPro" id="IPR045090">
    <property type="entry name" value="Pept_M3A_M3B"/>
</dbReference>
<comment type="cofactor">
    <cofactor evidence="6">
        <name>Zn(2+)</name>
        <dbReference type="ChEBI" id="CHEBI:29105"/>
    </cofactor>
    <text evidence="6">Binds 1 zinc ion.</text>
</comment>
<reference evidence="9 10" key="1">
    <citation type="submission" date="2018-02" db="EMBL/GenBank/DDBJ databases">
        <title>Jeotgalibacillus proteolyticum sp. nov. a protease producing bacterium isolated from ocean sediments of Laizhou Bay.</title>
        <authorList>
            <person name="Li Y."/>
        </authorList>
    </citation>
    <scope>NUCLEOTIDE SEQUENCE [LARGE SCALE GENOMIC DNA]</scope>
    <source>
        <strain evidence="9 10">22-7</strain>
    </source>
</reference>
<dbReference type="PANTHER" id="PTHR11804:SF45">
    <property type="entry name" value="SIMILAR TO OLIGOENDOPEPTIDASE"/>
    <property type="match status" value="1"/>
</dbReference>
<dbReference type="OrthoDB" id="9766487at2"/>
<evidence type="ECO:0000256" key="2">
    <source>
        <dbReference type="ARBA" id="ARBA00022723"/>
    </source>
</evidence>
<keyword evidence="2 6" id="KW-0479">Metal-binding</keyword>
<proteinExistence type="inferred from homology"/>
<dbReference type="SUPFAM" id="SSF55486">
    <property type="entry name" value="Metalloproteases ('zincins'), catalytic domain"/>
    <property type="match status" value="1"/>
</dbReference>
<dbReference type="EMBL" id="PREZ01000001">
    <property type="protein sequence ID" value="PPA71848.1"/>
    <property type="molecule type" value="Genomic_DNA"/>
</dbReference>
<dbReference type="GO" id="GO:0006508">
    <property type="term" value="P:proteolysis"/>
    <property type="evidence" value="ECO:0007669"/>
    <property type="project" value="UniProtKB-KW"/>
</dbReference>
<dbReference type="InterPro" id="IPR001567">
    <property type="entry name" value="Pept_M3A_M3B_dom"/>
</dbReference>
<dbReference type="InterPro" id="IPR004438">
    <property type="entry name" value="Peptidase_M3B"/>
</dbReference>
<feature type="domain" description="Peptidase M3A/M3B catalytic" evidence="7">
    <location>
        <begin position="215"/>
        <end position="591"/>
    </location>
</feature>
<keyword evidence="5 6" id="KW-0482">Metalloprotease</keyword>
<evidence type="ECO:0000256" key="4">
    <source>
        <dbReference type="ARBA" id="ARBA00022833"/>
    </source>
</evidence>
<keyword evidence="3 6" id="KW-0378">Hydrolase</keyword>
<dbReference type="Proteomes" id="UP000239047">
    <property type="component" value="Unassembled WGS sequence"/>
</dbReference>
<dbReference type="RefSeq" id="WP_104055567.1">
    <property type="nucleotide sequence ID" value="NZ_PREZ01000001.1"/>
</dbReference>
<evidence type="ECO:0000256" key="1">
    <source>
        <dbReference type="ARBA" id="ARBA00022670"/>
    </source>
</evidence>
<evidence type="ECO:0000256" key="6">
    <source>
        <dbReference type="RuleBase" id="RU368091"/>
    </source>
</evidence>
<sequence>MSGPESLPSKRLTRNEIPKENAWDLSPLFPTTEHWSKAADELGTEADRLTRFKGTLQHGKERIYSCLKEYEAVLIKLNHVFLHARLMYSTDGTNAQYQADFSRAATINAKVKGKLSFIKSELSLLSDEELDELSNDHTMREFTSLFREVLSFKPYLLPQETEKVLADLGQVLESPYSIYQRSKMSDMKFDEIKLDNGVTLPNSFSLFESRYEFSANIEIRRKAYASFSKTLTKYSHTLSAVYEAEIQKQVALAKLRGFNSTTEMLLHNQQISSAAYYRQLDVIQNELAPHMRKLARLRKKVLGLDKMTFVDLKAPLHSSSLPPVTFEEAASVVKEGLSILGPEYSSIINDALTQKWIDLGDNIGKSTGAFCASPYGVHPFLLMTWAGTTRNIFTLAHELGHAGHFYLASQNQSFMNSDCSLYFIEFPSTLNELLVSKQILKSSKNDQIKKQVLLQMIGTYYHNFVTHLLEGEMQRRIYSLADEGKAINASLLNGEMKAVLTSFWGDAVEIDNDAAMTWMRQPHYYMGLYPYTYSAGLAASTEVARLIEEEGEQAVEQFLHVLKAGGTKPPLELLKEAGVDMTSAETLKKAVHFVGHLIDELERSFSK</sequence>
<organism evidence="9 10">
    <name type="scientific">Jeotgalibacillus proteolyticus</name>
    <dbReference type="NCBI Taxonomy" id="2082395"/>
    <lineage>
        <taxon>Bacteria</taxon>
        <taxon>Bacillati</taxon>
        <taxon>Bacillota</taxon>
        <taxon>Bacilli</taxon>
        <taxon>Bacillales</taxon>
        <taxon>Caryophanaceae</taxon>
        <taxon>Jeotgalibacillus</taxon>
    </lineage>
</organism>
<dbReference type="InterPro" id="IPR034009">
    <property type="entry name" value="M3B_PepF_4"/>
</dbReference>
<evidence type="ECO:0000256" key="3">
    <source>
        <dbReference type="ARBA" id="ARBA00022801"/>
    </source>
</evidence>
<comment type="caution">
    <text evidence="9">The sequence shown here is derived from an EMBL/GenBank/DDBJ whole genome shotgun (WGS) entry which is preliminary data.</text>
</comment>
<comment type="similarity">
    <text evidence="6">Belongs to the peptidase M3B family.</text>
</comment>
<dbReference type="GO" id="GO:0006518">
    <property type="term" value="P:peptide metabolic process"/>
    <property type="evidence" value="ECO:0007669"/>
    <property type="project" value="TreeGrafter"/>
</dbReference>
<keyword evidence="1 6" id="KW-0645">Protease</keyword>
<dbReference type="Gene3D" id="1.20.140.70">
    <property type="entry name" value="Oligopeptidase f, N-terminal domain"/>
    <property type="match status" value="1"/>
</dbReference>
<dbReference type="PANTHER" id="PTHR11804">
    <property type="entry name" value="PROTEASE M3 THIMET OLIGOPEPTIDASE-RELATED"/>
    <property type="match status" value="1"/>
</dbReference>
<evidence type="ECO:0000259" key="8">
    <source>
        <dbReference type="Pfam" id="PF08439"/>
    </source>
</evidence>
<evidence type="ECO:0000313" key="9">
    <source>
        <dbReference type="EMBL" id="PPA71848.1"/>
    </source>
</evidence>
<dbReference type="Pfam" id="PF01432">
    <property type="entry name" value="Peptidase_M3"/>
    <property type="match status" value="1"/>
</dbReference>
<dbReference type="EC" id="3.4.24.-" evidence="6"/>
<dbReference type="Pfam" id="PF08439">
    <property type="entry name" value="Peptidase_M3_N"/>
    <property type="match status" value="1"/>
</dbReference>
<accession>A0A2S5GFV8</accession>
<feature type="domain" description="Oligopeptidase F N-terminal" evidence="8">
    <location>
        <begin position="121"/>
        <end position="189"/>
    </location>
</feature>
<dbReference type="InterPro" id="IPR013647">
    <property type="entry name" value="OligopepF_N_dom"/>
</dbReference>
<dbReference type="NCBIfam" id="TIGR00181">
    <property type="entry name" value="pepF"/>
    <property type="match status" value="1"/>
</dbReference>
<comment type="function">
    <text evidence="6">Has oligopeptidase activity and degrades a variety of small bioactive peptides.</text>
</comment>
<dbReference type="GO" id="GO:0004222">
    <property type="term" value="F:metalloendopeptidase activity"/>
    <property type="evidence" value="ECO:0007669"/>
    <property type="project" value="UniProtKB-UniRule"/>
</dbReference>
<protein>
    <recommendedName>
        <fullName evidence="6">Oligopeptidase F</fullName>
        <ecNumber evidence="6">3.4.24.-</ecNumber>
    </recommendedName>
</protein>
<keyword evidence="10" id="KW-1185">Reference proteome</keyword>
<dbReference type="GO" id="GO:0046872">
    <property type="term" value="F:metal ion binding"/>
    <property type="evidence" value="ECO:0007669"/>
    <property type="project" value="UniProtKB-UniRule"/>
</dbReference>
<dbReference type="InterPro" id="IPR042088">
    <property type="entry name" value="OligoPept_F_C"/>
</dbReference>
<dbReference type="CDD" id="cd09609">
    <property type="entry name" value="M3B_PepF"/>
    <property type="match status" value="1"/>
</dbReference>